<reference evidence="1" key="1">
    <citation type="submission" date="2022-05" db="EMBL/GenBank/DDBJ databases">
        <authorList>
            <person name="Park J.-S."/>
        </authorList>
    </citation>
    <scope>NUCLEOTIDE SEQUENCE</scope>
    <source>
        <strain evidence="1">2012CJ41-6</strain>
    </source>
</reference>
<dbReference type="GO" id="GO:0051213">
    <property type="term" value="F:dioxygenase activity"/>
    <property type="evidence" value="ECO:0007669"/>
    <property type="project" value="UniProtKB-KW"/>
</dbReference>
<dbReference type="PANTHER" id="PTHR20883:SF49">
    <property type="entry name" value="PHYTANOYL-COA DIOXYGENASE"/>
    <property type="match status" value="1"/>
</dbReference>
<dbReference type="SUPFAM" id="SSF51197">
    <property type="entry name" value="Clavaminate synthase-like"/>
    <property type="match status" value="1"/>
</dbReference>
<keyword evidence="1" id="KW-0560">Oxidoreductase</keyword>
<dbReference type="Gene3D" id="2.60.120.620">
    <property type="entry name" value="q2cbj1_9rhob like domain"/>
    <property type="match status" value="1"/>
</dbReference>
<dbReference type="PANTHER" id="PTHR20883">
    <property type="entry name" value="PHYTANOYL-COA DIOXYGENASE DOMAIN CONTAINING 1"/>
    <property type="match status" value="1"/>
</dbReference>
<dbReference type="Pfam" id="PF05721">
    <property type="entry name" value="PhyH"/>
    <property type="match status" value="1"/>
</dbReference>
<organism evidence="1 2">
    <name type="scientific">Ruegeria spongiae</name>
    <dbReference type="NCBI Taxonomy" id="2942209"/>
    <lineage>
        <taxon>Bacteria</taxon>
        <taxon>Pseudomonadati</taxon>
        <taxon>Pseudomonadota</taxon>
        <taxon>Alphaproteobacteria</taxon>
        <taxon>Rhodobacterales</taxon>
        <taxon>Roseobacteraceae</taxon>
        <taxon>Ruegeria</taxon>
    </lineage>
</organism>
<dbReference type="RefSeq" id="WP_249712214.1">
    <property type="nucleotide sequence ID" value="NZ_JAMFMB010000028.1"/>
</dbReference>
<comment type="caution">
    <text evidence="1">The sequence shown here is derived from an EMBL/GenBank/DDBJ whole genome shotgun (WGS) entry which is preliminary data.</text>
</comment>
<evidence type="ECO:0000313" key="2">
    <source>
        <dbReference type="Proteomes" id="UP001203880"/>
    </source>
</evidence>
<protein>
    <submittedName>
        <fullName evidence="1">Phytanoyl-CoA dioxygenase family protein</fullName>
    </submittedName>
</protein>
<accession>A0ABT0Q6C0</accession>
<evidence type="ECO:0000313" key="1">
    <source>
        <dbReference type="EMBL" id="MCL6285429.1"/>
    </source>
</evidence>
<keyword evidence="1" id="KW-0223">Dioxygenase</keyword>
<sequence>MTKTPDLKKVQDTYARDGVVLLRDILSNEWLNRLRHAVDAEVAKGDRYFAYKNMREKPGVFQDYCLTSDIGQRVAEVADSPWTSLIYDQIFAKEPGTATQTGWHTDQPYWPVSGPIMTMWIALDPVDPDNGALEFVRGSHAWGAKYRPFKTDQLGGFLHYLEEGNPDYVDMPDFEAQRSDYDIFHHDYMAPGDALAFDGMTVHSAMGNRTSTRRRRGYAIRFAVQGATYEPRDAVTEWLHDASLQPGAPFAGGRFPVIYQSA</sequence>
<proteinExistence type="predicted"/>
<dbReference type="EMBL" id="JAMFMB010000028">
    <property type="protein sequence ID" value="MCL6285429.1"/>
    <property type="molecule type" value="Genomic_DNA"/>
</dbReference>
<keyword evidence="2" id="KW-1185">Reference proteome</keyword>
<dbReference type="InterPro" id="IPR008775">
    <property type="entry name" value="Phytyl_CoA_dOase-like"/>
</dbReference>
<name>A0ABT0Q6C0_9RHOB</name>
<dbReference type="Proteomes" id="UP001203880">
    <property type="component" value="Unassembled WGS sequence"/>
</dbReference>
<gene>
    <name evidence="1" type="ORF">M3P21_18020</name>
</gene>